<gene>
    <name evidence="2" type="ORF">XA68_16648</name>
</gene>
<reference evidence="2 3" key="1">
    <citation type="journal article" date="2015" name="BMC Genomics">
        <title>Gene expression during zombie ant biting behavior reflects the complexity underlying fungal parasitic behavioral manipulation.</title>
        <authorList>
            <person name="de Bekker C."/>
            <person name="Ohm R.A."/>
            <person name="Loreto R.G."/>
            <person name="Sebastian A."/>
            <person name="Albert I."/>
            <person name="Merrow M."/>
            <person name="Brachmann A."/>
            <person name="Hughes D.P."/>
        </authorList>
    </citation>
    <scope>NUCLEOTIDE SEQUENCE [LARGE SCALE GENOMIC DNA]</scope>
    <source>
        <strain evidence="2 3">SC16a</strain>
    </source>
</reference>
<dbReference type="AlphaFoldDB" id="A0A2A9PPC1"/>
<feature type="region of interest" description="Disordered" evidence="1">
    <location>
        <begin position="251"/>
        <end position="272"/>
    </location>
</feature>
<protein>
    <submittedName>
        <fullName evidence="2">Uncharacterized protein</fullName>
    </submittedName>
</protein>
<evidence type="ECO:0000313" key="3">
    <source>
        <dbReference type="Proteomes" id="UP000037136"/>
    </source>
</evidence>
<evidence type="ECO:0000256" key="1">
    <source>
        <dbReference type="SAM" id="MobiDB-lite"/>
    </source>
</evidence>
<evidence type="ECO:0000313" key="2">
    <source>
        <dbReference type="EMBL" id="PFH63209.1"/>
    </source>
</evidence>
<keyword evidence="3" id="KW-1185">Reference proteome</keyword>
<feature type="region of interest" description="Disordered" evidence="1">
    <location>
        <begin position="43"/>
        <end position="70"/>
    </location>
</feature>
<dbReference type="OrthoDB" id="5207704at2759"/>
<feature type="compositionally biased region" description="Low complexity" evidence="1">
    <location>
        <begin position="260"/>
        <end position="271"/>
    </location>
</feature>
<name>A0A2A9PPC1_OPHUN</name>
<feature type="compositionally biased region" description="Low complexity" evidence="1">
    <location>
        <begin position="48"/>
        <end position="70"/>
    </location>
</feature>
<reference evidence="2 3" key="2">
    <citation type="journal article" date="2017" name="Sci. Rep.">
        <title>Ant-infecting Ophiocordyceps genomes reveal a high diversity of potential behavioral manipulation genes and a possible major role for enterotoxins.</title>
        <authorList>
            <person name="de Bekker C."/>
            <person name="Ohm R.A."/>
            <person name="Evans H.C."/>
            <person name="Brachmann A."/>
            <person name="Hughes D.P."/>
        </authorList>
    </citation>
    <scope>NUCLEOTIDE SEQUENCE [LARGE SCALE GENOMIC DNA]</scope>
    <source>
        <strain evidence="2 3">SC16a</strain>
    </source>
</reference>
<dbReference type="Proteomes" id="UP000037136">
    <property type="component" value="Unassembled WGS sequence"/>
</dbReference>
<sequence>MDANVPSAVTQNRHIPRRAVAQGRRRSFNHAVRASAKRMVQAQDPDRASAVSSAVDDNSCSRSSSRAAMRPHIDAELRRQWSAARQAPRLRCRHRGTSSDARDLDEAQEGCDLARSEVPLPSDRFRLTRRPTLEREDAFLDSSTTASGGKIRLRPNGGDNDFAVAELYQMGLLYDEKDAAANNADADGHPLNLNNIQHDQPVYSIRPDRRARRITKPKAAGRDGALRLDLSFSDLGDDTTIAQYLAPSDVQARESVDEGAASPASRSARQQPYPPLRVIYELAGTRPALDVDASQPPDLVTDITSDYDCFSDSDLDDLPSQKVVHDAGDWVMLGDGS</sequence>
<proteinExistence type="predicted"/>
<accession>A0A2A9PPC1</accession>
<comment type="caution">
    <text evidence="2">The sequence shown here is derived from an EMBL/GenBank/DDBJ whole genome shotgun (WGS) entry which is preliminary data.</text>
</comment>
<dbReference type="EMBL" id="LAZP02000006">
    <property type="protein sequence ID" value="PFH63209.1"/>
    <property type="molecule type" value="Genomic_DNA"/>
</dbReference>
<organism evidence="2 3">
    <name type="scientific">Ophiocordyceps unilateralis</name>
    <name type="common">Zombie-ant fungus</name>
    <name type="synonym">Torrubia unilateralis</name>
    <dbReference type="NCBI Taxonomy" id="268505"/>
    <lineage>
        <taxon>Eukaryota</taxon>
        <taxon>Fungi</taxon>
        <taxon>Dikarya</taxon>
        <taxon>Ascomycota</taxon>
        <taxon>Pezizomycotina</taxon>
        <taxon>Sordariomycetes</taxon>
        <taxon>Hypocreomycetidae</taxon>
        <taxon>Hypocreales</taxon>
        <taxon>Ophiocordycipitaceae</taxon>
        <taxon>Ophiocordyceps</taxon>
    </lineage>
</organism>